<name>A0A1Q8ZPI2_9HYPH</name>
<dbReference type="AlphaFoldDB" id="A0A1Q8ZPI2"/>
<dbReference type="Proteomes" id="UP000186894">
    <property type="component" value="Unassembled WGS sequence"/>
</dbReference>
<dbReference type="EMBL" id="MKIM01000028">
    <property type="protein sequence ID" value="OLP43782.1"/>
    <property type="molecule type" value="Genomic_DNA"/>
</dbReference>
<comment type="caution">
    <text evidence="1">The sequence shown here is derived from an EMBL/GenBank/DDBJ whole genome shotgun (WGS) entry which is preliminary data.</text>
</comment>
<reference evidence="1 2" key="1">
    <citation type="submission" date="2016-09" db="EMBL/GenBank/DDBJ databases">
        <title>Rhizobium oryziradicis sp. nov., isolated from the root of rice.</title>
        <authorList>
            <person name="Zhao J."/>
            <person name="Zhang X."/>
        </authorList>
    </citation>
    <scope>NUCLEOTIDE SEQUENCE [LARGE SCALE GENOMIC DNA]</scope>
    <source>
        <strain evidence="1 2">N19</strain>
    </source>
</reference>
<evidence type="ECO:0000313" key="2">
    <source>
        <dbReference type="Proteomes" id="UP000186894"/>
    </source>
</evidence>
<protein>
    <submittedName>
        <fullName evidence="1">Uncharacterized protein</fullName>
    </submittedName>
</protein>
<organism evidence="1 2">
    <name type="scientific">Rhizobium oryziradicis</name>
    <dbReference type="NCBI Taxonomy" id="1867956"/>
    <lineage>
        <taxon>Bacteria</taxon>
        <taxon>Pseudomonadati</taxon>
        <taxon>Pseudomonadota</taxon>
        <taxon>Alphaproteobacteria</taxon>
        <taxon>Hyphomicrobiales</taxon>
        <taxon>Rhizobiaceae</taxon>
        <taxon>Rhizobium/Agrobacterium group</taxon>
        <taxon>Rhizobium</taxon>
    </lineage>
</organism>
<dbReference type="STRING" id="1867956.BJF95_20570"/>
<proteinExistence type="predicted"/>
<keyword evidence="2" id="KW-1185">Reference proteome</keyword>
<sequence>MASPAAVIVVECKQGGRCEGCGCKGGPGYRAPNGKCVGFKNLAKLCGTPPETRCVFENATGTGGNRDCVLGKNDGDEE</sequence>
<accession>A0A1Q8ZPI2</accession>
<gene>
    <name evidence="1" type="ORF">BJF95_20570</name>
</gene>
<evidence type="ECO:0000313" key="1">
    <source>
        <dbReference type="EMBL" id="OLP43782.1"/>
    </source>
</evidence>